<evidence type="ECO:0000256" key="9">
    <source>
        <dbReference type="ARBA" id="ARBA00023136"/>
    </source>
</evidence>
<dbReference type="PANTHER" id="PTHR12468:SF2">
    <property type="entry name" value="GPI MANNOSYLTRANSFERASE 2"/>
    <property type="match status" value="1"/>
</dbReference>
<evidence type="ECO:0000313" key="12">
    <source>
        <dbReference type="EMBL" id="ROR43974.1"/>
    </source>
</evidence>
<comment type="subcellular location">
    <subcellularLocation>
        <location evidence="1">Endoplasmic reticulum membrane</location>
        <topology evidence="1">Multi-pass membrane protein</topology>
    </subcellularLocation>
</comment>
<evidence type="ECO:0000256" key="3">
    <source>
        <dbReference type="ARBA" id="ARBA00022502"/>
    </source>
</evidence>
<sequence length="398" mass="41427">MARVLTRAAEAGRPADRAPAARRRPRYPRPAVRAALLGHLAVRAAGVLLLAGWAGPVGAAHRLDGMWDAHWYRQIALHGYAGTPPVPGPYGPYEAYAFFPGYPLLVRAAALLLPVGAAALAVAWAASLAAAGGIFAVAARLYGDRAGVCAAVLWGVLPYAVVESAAYSEPLFTAFAAWSVHAALRRRWVAAGLLCAAAGLTRPTGAALALAVAAAALLEWARPGPGAAGRRDPRALAGAVLAPLGCAGFVAWVGWRKGRWDGYFRVQDAWQSRFDLGRSTLLAFRRLLTAAEPVWLADVVAAGTLLAAVLLLALSALRRQPPVLLLYSAAMLALALGDAAYFTSRARFLLPAFGLLLPLATALARTRGRAVPAVLLGAAALLSAAYGGHVVLVYPDAP</sequence>
<evidence type="ECO:0000313" key="13">
    <source>
        <dbReference type="Proteomes" id="UP000267408"/>
    </source>
</evidence>
<feature type="transmembrane region" description="Helical" evidence="11">
    <location>
        <begin position="31"/>
        <end position="54"/>
    </location>
</feature>
<name>A0A8G1ULU2_9ACTN</name>
<evidence type="ECO:0000256" key="1">
    <source>
        <dbReference type="ARBA" id="ARBA00004477"/>
    </source>
</evidence>
<evidence type="ECO:0000256" key="2">
    <source>
        <dbReference type="ARBA" id="ARBA00004687"/>
    </source>
</evidence>
<dbReference type="InterPro" id="IPR007315">
    <property type="entry name" value="PIG-V/Gpi18"/>
</dbReference>
<evidence type="ECO:0000256" key="7">
    <source>
        <dbReference type="ARBA" id="ARBA00022824"/>
    </source>
</evidence>
<keyword evidence="5" id="KW-0808">Transferase</keyword>
<accession>A0A8G1ULU2</accession>
<organism evidence="12 13">
    <name type="scientific">Kitasatospora cineracea</name>
    <dbReference type="NCBI Taxonomy" id="88074"/>
    <lineage>
        <taxon>Bacteria</taxon>
        <taxon>Bacillati</taxon>
        <taxon>Actinomycetota</taxon>
        <taxon>Actinomycetes</taxon>
        <taxon>Kitasatosporales</taxon>
        <taxon>Streptomycetaceae</taxon>
        <taxon>Kitasatospora</taxon>
    </lineage>
</organism>
<comment type="caution">
    <text evidence="12">The sequence shown here is derived from an EMBL/GenBank/DDBJ whole genome shotgun (WGS) entry which is preliminary data.</text>
</comment>
<comment type="pathway">
    <text evidence="2">Glycolipid biosynthesis; glycosylphosphatidylinositol-anchor biosynthesis.</text>
</comment>
<dbReference type="GO" id="GO:0000009">
    <property type="term" value="F:alpha-1,6-mannosyltransferase activity"/>
    <property type="evidence" value="ECO:0007669"/>
    <property type="project" value="InterPro"/>
</dbReference>
<evidence type="ECO:0008006" key="14">
    <source>
        <dbReference type="Google" id="ProtNLM"/>
    </source>
</evidence>
<dbReference type="GO" id="GO:0016020">
    <property type="term" value="C:membrane"/>
    <property type="evidence" value="ECO:0007669"/>
    <property type="project" value="GOC"/>
</dbReference>
<dbReference type="GO" id="GO:0006506">
    <property type="term" value="P:GPI anchor biosynthetic process"/>
    <property type="evidence" value="ECO:0007669"/>
    <property type="project" value="UniProtKB-UniPathway"/>
</dbReference>
<keyword evidence="6 11" id="KW-0812">Transmembrane</keyword>
<proteinExistence type="predicted"/>
<keyword evidence="4" id="KW-0328">Glycosyltransferase</keyword>
<evidence type="ECO:0000256" key="6">
    <source>
        <dbReference type="ARBA" id="ARBA00022692"/>
    </source>
</evidence>
<feature type="transmembrane region" description="Helical" evidence="11">
    <location>
        <begin position="324"/>
        <end position="342"/>
    </location>
</feature>
<feature type="transmembrane region" description="Helical" evidence="11">
    <location>
        <begin position="348"/>
        <end position="366"/>
    </location>
</feature>
<dbReference type="RefSeq" id="WP_244256668.1">
    <property type="nucleotide sequence ID" value="NZ_RJVJ01000001.1"/>
</dbReference>
<evidence type="ECO:0000256" key="5">
    <source>
        <dbReference type="ARBA" id="ARBA00022679"/>
    </source>
</evidence>
<dbReference type="EMBL" id="RJVJ01000001">
    <property type="protein sequence ID" value="ROR43974.1"/>
    <property type="molecule type" value="Genomic_DNA"/>
</dbReference>
<keyword evidence="9 11" id="KW-0472">Membrane</keyword>
<feature type="transmembrane region" description="Helical" evidence="11">
    <location>
        <begin position="188"/>
        <end position="214"/>
    </location>
</feature>
<dbReference type="GO" id="GO:0004376">
    <property type="term" value="F:GPI mannosyltransferase activity"/>
    <property type="evidence" value="ECO:0007669"/>
    <property type="project" value="InterPro"/>
</dbReference>
<gene>
    <name evidence="12" type="ORF">EDD39_2147</name>
</gene>
<dbReference type="UniPathway" id="UPA00196"/>
<evidence type="ECO:0000256" key="11">
    <source>
        <dbReference type="SAM" id="Phobius"/>
    </source>
</evidence>
<feature type="transmembrane region" description="Helical" evidence="11">
    <location>
        <begin position="294"/>
        <end position="317"/>
    </location>
</feature>
<evidence type="ECO:0000256" key="8">
    <source>
        <dbReference type="ARBA" id="ARBA00022989"/>
    </source>
</evidence>
<reference evidence="12 13" key="1">
    <citation type="submission" date="2018-11" db="EMBL/GenBank/DDBJ databases">
        <title>Sequencing the genomes of 1000 actinobacteria strains.</title>
        <authorList>
            <person name="Klenk H.-P."/>
        </authorList>
    </citation>
    <scope>NUCLEOTIDE SEQUENCE [LARGE SCALE GENOMIC DNA]</scope>
    <source>
        <strain evidence="12 13">DSM 44780</strain>
    </source>
</reference>
<feature type="transmembrane region" description="Helical" evidence="11">
    <location>
        <begin position="146"/>
        <end position="168"/>
    </location>
</feature>
<evidence type="ECO:0000256" key="4">
    <source>
        <dbReference type="ARBA" id="ARBA00022676"/>
    </source>
</evidence>
<keyword evidence="8 11" id="KW-1133">Transmembrane helix</keyword>
<dbReference type="Proteomes" id="UP000267408">
    <property type="component" value="Unassembled WGS sequence"/>
</dbReference>
<feature type="transmembrane region" description="Helical" evidence="11">
    <location>
        <begin position="235"/>
        <end position="255"/>
    </location>
</feature>
<evidence type="ECO:0000256" key="10">
    <source>
        <dbReference type="SAM" id="MobiDB-lite"/>
    </source>
</evidence>
<feature type="transmembrane region" description="Helical" evidence="11">
    <location>
        <begin position="108"/>
        <end position="139"/>
    </location>
</feature>
<dbReference type="PANTHER" id="PTHR12468">
    <property type="entry name" value="GPI MANNOSYLTRANSFERASE 2"/>
    <property type="match status" value="1"/>
</dbReference>
<keyword evidence="7" id="KW-0256">Endoplasmic reticulum</keyword>
<keyword evidence="3" id="KW-0337">GPI-anchor biosynthesis</keyword>
<feature type="region of interest" description="Disordered" evidence="10">
    <location>
        <begin position="1"/>
        <end position="26"/>
    </location>
</feature>
<feature type="transmembrane region" description="Helical" evidence="11">
    <location>
        <begin position="373"/>
        <end position="394"/>
    </location>
</feature>
<protein>
    <recommendedName>
        <fullName evidence="14">Dolichyl-phosphate-mannose-protein mannosyltransferase</fullName>
    </recommendedName>
</protein>
<dbReference type="AlphaFoldDB" id="A0A8G1ULU2"/>